<dbReference type="RefSeq" id="WP_189122998.1">
    <property type="nucleotide sequence ID" value="NZ_BMNH01000002.1"/>
</dbReference>
<dbReference type="Proteomes" id="UP000646523">
    <property type="component" value="Unassembled WGS sequence"/>
</dbReference>
<protein>
    <submittedName>
        <fullName evidence="1">Uncharacterized protein</fullName>
    </submittedName>
</protein>
<evidence type="ECO:0000313" key="2">
    <source>
        <dbReference type="Proteomes" id="UP000646523"/>
    </source>
</evidence>
<comment type="caution">
    <text evidence="1">The sequence shown here is derived from an EMBL/GenBank/DDBJ whole genome shotgun (WGS) entry which is preliminary data.</text>
</comment>
<reference evidence="1" key="2">
    <citation type="submission" date="2020-09" db="EMBL/GenBank/DDBJ databases">
        <authorList>
            <person name="Sun Q."/>
            <person name="Zhou Y."/>
        </authorList>
    </citation>
    <scope>NUCLEOTIDE SEQUENCE</scope>
    <source>
        <strain evidence="1">CGMCC 4.7368</strain>
    </source>
</reference>
<keyword evidence="2" id="KW-1185">Reference proteome</keyword>
<sequence length="51" mass="5611">MQVPSSALRRPLKAGAYMTPDGEVVDACVWSVRETVRRGGRVTLRLGRPLT</sequence>
<reference evidence="1" key="1">
    <citation type="journal article" date="2014" name="Int. J. Syst. Evol. Microbiol.">
        <title>Complete genome sequence of Corynebacterium casei LMG S-19264T (=DSM 44701T), isolated from a smear-ripened cheese.</title>
        <authorList>
            <consortium name="US DOE Joint Genome Institute (JGI-PGF)"/>
            <person name="Walter F."/>
            <person name="Albersmeier A."/>
            <person name="Kalinowski J."/>
            <person name="Ruckert C."/>
        </authorList>
    </citation>
    <scope>NUCLEOTIDE SEQUENCE</scope>
    <source>
        <strain evidence="1">CGMCC 4.7368</strain>
    </source>
</reference>
<proteinExistence type="predicted"/>
<name>A0A917YRQ1_9ACTN</name>
<gene>
    <name evidence="1" type="ORF">GCM10012289_12650</name>
</gene>
<organism evidence="1 2">
    <name type="scientific">Nonomuraea cavernae</name>
    <dbReference type="NCBI Taxonomy" id="2045107"/>
    <lineage>
        <taxon>Bacteria</taxon>
        <taxon>Bacillati</taxon>
        <taxon>Actinomycetota</taxon>
        <taxon>Actinomycetes</taxon>
        <taxon>Streptosporangiales</taxon>
        <taxon>Streptosporangiaceae</taxon>
        <taxon>Nonomuraea</taxon>
    </lineage>
</organism>
<accession>A0A917YRQ1</accession>
<evidence type="ECO:0000313" key="1">
    <source>
        <dbReference type="EMBL" id="GGO64075.1"/>
    </source>
</evidence>
<dbReference type="AlphaFoldDB" id="A0A917YRQ1"/>
<dbReference type="EMBL" id="BMNH01000002">
    <property type="protein sequence ID" value="GGO64075.1"/>
    <property type="molecule type" value="Genomic_DNA"/>
</dbReference>